<gene>
    <name evidence="2" type="ORF">GCM10010978_22960</name>
</gene>
<keyword evidence="1" id="KW-0472">Membrane</keyword>
<comment type="caution">
    <text evidence="2">The sequence shown here is derived from an EMBL/GenBank/DDBJ whole genome shotgun (WGS) entry which is preliminary data.</text>
</comment>
<proteinExistence type="predicted"/>
<reference evidence="2" key="1">
    <citation type="journal article" date="2014" name="Int. J. Syst. Evol. Microbiol.">
        <title>Complete genome sequence of Corynebacterium casei LMG S-19264T (=DSM 44701T), isolated from a smear-ripened cheese.</title>
        <authorList>
            <consortium name="US DOE Joint Genome Institute (JGI-PGF)"/>
            <person name="Walter F."/>
            <person name="Albersmeier A."/>
            <person name="Kalinowski J."/>
            <person name="Ruckert C."/>
        </authorList>
    </citation>
    <scope>NUCLEOTIDE SEQUENCE</scope>
    <source>
        <strain evidence="2">CGMCC 1.12360</strain>
    </source>
</reference>
<evidence type="ECO:0000313" key="3">
    <source>
        <dbReference type="Proteomes" id="UP000602050"/>
    </source>
</evidence>
<dbReference type="RefSeq" id="WP_188392549.1">
    <property type="nucleotide sequence ID" value="NZ_BMEV01000045.1"/>
</dbReference>
<name>A0A8J2TNV1_9BACI</name>
<dbReference type="Proteomes" id="UP000602050">
    <property type="component" value="Unassembled WGS sequence"/>
</dbReference>
<reference evidence="2" key="2">
    <citation type="submission" date="2020-09" db="EMBL/GenBank/DDBJ databases">
        <authorList>
            <person name="Sun Q."/>
            <person name="Zhou Y."/>
        </authorList>
    </citation>
    <scope>NUCLEOTIDE SEQUENCE</scope>
    <source>
        <strain evidence="2">CGMCC 1.12360</strain>
    </source>
</reference>
<dbReference type="AlphaFoldDB" id="A0A8J2TNV1"/>
<sequence length="45" mass="5492">MFHFPAETFWLVVPWPFIWLAMGIIVYFKFKRDDELEDQAKKGDE</sequence>
<feature type="transmembrane region" description="Helical" evidence="1">
    <location>
        <begin position="12"/>
        <end position="30"/>
    </location>
</feature>
<organism evidence="2 3">
    <name type="scientific">Compostibacillus humi</name>
    <dbReference type="NCBI Taxonomy" id="1245525"/>
    <lineage>
        <taxon>Bacteria</taxon>
        <taxon>Bacillati</taxon>
        <taxon>Bacillota</taxon>
        <taxon>Bacilli</taxon>
        <taxon>Bacillales</taxon>
        <taxon>Bacillaceae</taxon>
        <taxon>Compostibacillus</taxon>
    </lineage>
</organism>
<protein>
    <submittedName>
        <fullName evidence="2">Uncharacterized protein</fullName>
    </submittedName>
</protein>
<keyword evidence="1" id="KW-1133">Transmembrane helix</keyword>
<accession>A0A8J2TNV1</accession>
<keyword evidence="3" id="KW-1185">Reference proteome</keyword>
<evidence type="ECO:0000313" key="2">
    <source>
        <dbReference type="EMBL" id="GFZ81457.1"/>
    </source>
</evidence>
<evidence type="ECO:0000256" key="1">
    <source>
        <dbReference type="SAM" id="Phobius"/>
    </source>
</evidence>
<dbReference type="EMBL" id="BMEV01000045">
    <property type="protein sequence ID" value="GFZ81457.1"/>
    <property type="molecule type" value="Genomic_DNA"/>
</dbReference>
<keyword evidence="1" id="KW-0812">Transmembrane</keyword>